<dbReference type="AlphaFoldDB" id="A0A3Q4MHE9"/>
<dbReference type="GO" id="GO:0016279">
    <property type="term" value="F:protein-lysine N-methyltransferase activity"/>
    <property type="evidence" value="ECO:0007669"/>
    <property type="project" value="InterPro"/>
</dbReference>
<dbReference type="FunFam" id="3.90.1410.10:FF:000002">
    <property type="entry name" value="SET domain-containing protein 4 isoform X1"/>
    <property type="match status" value="1"/>
</dbReference>
<dbReference type="OMA" id="ITRRICC"/>
<evidence type="ECO:0000313" key="2">
    <source>
        <dbReference type="Proteomes" id="UP000261580"/>
    </source>
</evidence>
<sequence>SLCHQPHHVKLRKFLHHRGFSSTLLQPALFTGTTSYIPGQLIISLPESCLLTTSTVLHSYLGPYIKSWKPRLSPLLALCIFLVCERHRGEASDWFPYINVLPTVYTCPAYFSDDVMALLPASVRRRALEQREAVKEMHSSNQEFFRSLQPVLSQPTADVLTYEALRWAWCSVNTRTVFMSHASSSFLSGPDNYALAPFLDLLNHRPDVQVKAGFNDATRCYEIRSVSGTLRYQQAFINYGSHDNQQLLLEYGFVTTANPHSVVYVDTGKPLHKPQHTFIHVHRCVLLQNLDVQSQSGSVSLSGECWKAVLLGQLVCEESEQWSVQMAKSLCQRLLQDTCSALDKVCAHVHEFNSAPVLQHIT</sequence>
<reference evidence="1" key="2">
    <citation type="submission" date="2025-09" db="UniProtKB">
        <authorList>
            <consortium name="Ensembl"/>
        </authorList>
    </citation>
    <scope>IDENTIFICATION</scope>
</reference>
<name>A0A3Q4MHE9_NEOBR</name>
<dbReference type="PANTHER" id="PTHR13271">
    <property type="entry name" value="UNCHARACTERIZED PUTATIVE METHYLTRANSFERASE"/>
    <property type="match status" value="1"/>
</dbReference>
<dbReference type="Proteomes" id="UP000261580">
    <property type="component" value="Unassembled WGS sequence"/>
</dbReference>
<dbReference type="STRING" id="32507.ENSNBRP00000010394"/>
<dbReference type="PANTHER" id="PTHR13271:SF151">
    <property type="entry name" value="SET DOMAIN-CONTAINING PROTEIN 4"/>
    <property type="match status" value="1"/>
</dbReference>
<reference evidence="1" key="1">
    <citation type="submission" date="2025-08" db="UniProtKB">
        <authorList>
            <consortium name="Ensembl"/>
        </authorList>
    </citation>
    <scope>IDENTIFICATION</scope>
</reference>
<keyword evidence="2" id="KW-1185">Reference proteome</keyword>
<proteinExistence type="predicted"/>
<dbReference type="Ensembl" id="ENSNBRT00000010686.1">
    <property type="protein sequence ID" value="ENSNBRP00000010394.1"/>
    <property type="gene ID" value="ENSNBRG00000008080.1"/>
</dbReference>
<dbReference type="InterPro" id="IPR044429">
    <property type="entry name" value="SETD4_SET"/>
</dbReference>
<organism evidence="1 2">
    <name type="scientific">Neolamprologus brichardi</name>
    <name type="common">Fairy cichlid</name>
    <name type="synonym">Lamprologus brichardi</name>
    <dbReference type="NCBI Taxonomy" id="32507"/>
    <lineage>
        <taxon>Eukaryota</taxon>
        <taxon>Metazoa</taxon>
        <taxon>Chordata</taxon>
        <taxon>Craniata</taxon>
        <taxon>Vertebrata</taxon>
        <taxon>Euteleostomi</taxon>
        <taxon>Actinopterygii</taxon>
        <taxon>Neopterygii</taxon>
        <taxon>Teleostei</taxon>
        <taxon>Neoteleostei</taxon>
        <taxon>Acanthomorphata</taxon>
        <taxon>Ovalentaria</taxon>
        <taxon>Cichlomorphae</taxon>
        <taxon>Cichliformes</taxon>
        <taxon>Cichlidae</taxon>
        <taxon>African cichlids</taxon>
        <taxon>Pseudocrenilabrinae</taxon>
        <taxon>Lamprologini</taxon>
        <taxon>Neolamprologus</taxon>
    </lineage>
</organism>
<dbReference type="Bgee" id="ENSNBRG00000008080">
    <property type="expression patterns" value="Expressed in heart and 5 other cell types or tissues"/>
</dbReference>
<dbReference type="Gene3D" id="3.90.1410.10">
    <property type="entry name" value="set domain protein methyltransferase, domain 1"/>
    <property type="match status" value="1"/>
</dbReference>
<dbReference type="InterPro" id="IPR050600">
    <property type="entry name" value="SETD3_SETD6_MTase"/>
</dbReference>
<dbReference type="SUPFAM" id="SSF82199">
    <property type="entry name" value="SET domain"/>
    <property type="match status" value="1"/>
</dbReference>
<dbReference type="CDD" id="cd19177">
    <property type="entry name" value="SET_SETD4"/>
    <property type="match status" value="1"/>
</dbReference>
<protein>
    <submittedName>
        <fullName evidence="1">SET domain containing 4</fullName>
    </submittedName>
</protein>
<evidence type="ECO:0000313" key="1">
    <source>
        <dbReference type="Ensembl" id="ENSNBRP00000010394.1"/>
    </source>
</evidence>
<dbReference type="GeneTree" id="ENSGT00940000153577"/>
<dbReference type="InterPro" id="IPR046341">
    <property type="entry name" value="SET_dom_sf"/>
</dbReference>
<accession>A0A3Q4MHE9</accession>